<reference evidence="7" key="1">
    <citation type="submission" date="2020-08" db="EMBL/GenBank/DDBJ databases">
        <authorList>
            <person name="Cejkova D."/>
            <person name="Kubasova T."/>
            <person name="Jahodarova E."/>
            <person name="Rychlik I."/>
        </authorList>
    </citation>
    <scope>NUCLEOTIDE SEQUENCE</scope>
    <source>
        <strain evidence="7">An559</strain>
    </source>
</reference>
<dbReference type="AlphaFoldDB" id="A0A938X821"/>
<dbReference type="PIRSF" id="PIRSF002741">
    <property type="entry name" value="MppA"/>
    <property type="match status" value="1"/>
</dbReference>
<accession>A0A938X821</accession>
<keyword evidence="8" id="KW-1185">Reference proteome</keyword>
<dbReference type="PANTHER" id="PTHR30290:SF10">
    <property type="entry name" value="PERIPLASMIC OLIGOPEPTIDE-BINDING PROTEIN-RELATED"/>
    <property type="match status" value="1"/>
</dbReference>
<feature type="chain" id="PRO_5039371154" evidence="5">
    <location>
        <begin position="19"/>
        <end position="618"/>
    </location>
</feature>
<name>A0A938X821_9FIRM</name>
<evidence type="ECO:0000256" key="2">
    <source>
        <dbReference type="ARBA" id="ARBA00005695"/>
    </source>
</evidence>
<feature type="signal peptide" evidence="5">
    <location>
        <begin position="1"/>
        <end position="18"/>
    </location>
</feature>
<comment type="similarity">
    <text evidence="2">Belongs to the bacterial solute-binding protein 5 family.</text>
</comment>
<evidence type="ECO:0000256" key="5">
    <source>
        <dbReference type="SAM" id="SignalP"/>
    </source>
</evidence>
<evidence type="ECO:0000313" key="8">
    <source>
        <dbReference type="Proteomes" id="UP000774750"/>
    </source>
</evidence>
<dbReference type="Gene3D" id="3.40.190.10">
    <property type="entry name" value="Periplasmic binding protein-like II"/>
    <property type="match status" value="1"/>
</dbReference>
<evidence type="ECO:0000256" key="1">
    <source>
        <dbReference type="ARBA" id="ARBA00004196"/>
    </source>
</evidence>
<dbReference type="GO" id="GO:0042597">
    <property type="term" value="C:periplasmic space"/>
    <property type="evidence" value="ECO:0007669"/>
    <property type="project" value="UniProtKB-ARBA"/>
</dbReference>
<evidence type="ECO:0000313" key="7">
    <source>
        <dbReference type="EMBL" id="MBM6921558.1"/>
    </source>
</evidence>
<evidence type="ECO:0000259" key="6">
    <source>
        <dbReference type="Pfam" id="PF00496"/>
    </source>
</evidence>
<dbReference type="GO" id="GO:1904680">
    <property type="term" value="F:peptide transmembrane transporter activity"/>
    <property type="evidence" value="ECO:0007669"/>
    <property type="project" value="TreeGrafter"/>
</dbReference>
<dbReference type="RefSeq" id="WP_204447612.1">
    <property type="nucleotide sequence ID" value="NZ_JACJKY010000019.1"/>
</dbReference>
<dbReference type="Proteomes" id="UP000774750">
    <property type="component" value="Unassembled WGS sequence"/>
</dbReference>
<dbReference type="InterPro" id="IPR030678">
    <property type="entry name" value="Peptide/Ni-bd"/>
</dbReference>
<comment type="caution">
    <text evidence="7">The sequence shown here is derived from an EMBL/GenBank/DDBJ whole genome shotgun (WGS) entry which is preliminary data.</text>
</comment>
<sequence length="618" mass="69320">MKKALALVLALVMVFVFAACSNTTTTEESSTTTEHKVGGQIVVGSTTDLDDNMMDGWTNGAQNASIRSLIFGYSPITYTKEGEFKVDNQVAESVEGVDNEDGTKTFTIKLQKDLKWNDGTAITAKDYVFSILLHTAPAYYALEAQDTMTYANCFTGYDAYFNGETKTFSGVRLIDDYTFSVQIVAEELPFHFDIAYASIAPYPMAVIAPDCDITDDGNGATISDNFTAELLQKTINDTEEGYRYYPTVTCGPYEFVSYDKTTKQAVLQINDQFKGTHDGVKPSIEKIVLKSVTDATQMDELKNGTVDLIAGVSGGTAINAGRDLCDEGLAQYASYLRAGYGQITFACDFGPTQFTAVRQAIAYCLDRTEFAKQYSGGFAQVVNGEYGLSSMEYKERKDVIDAELNPYNKDLDKAKEVLIADGWTLNENGGEFVEGVDKVRYKNVDGELMALEINWANTPNNPVSDLLNTMLPGEMEKVGMKLNPTTVEFGVLLNNMYRQGIDEPTYHMFNLATGFVPIPSYWYEMSTDEKYFGSYNQNYIKDEEIEQIALEMKKIPSDDKEAWLDKWVEYQKRWNELLPNIPLYSDQYHDFYSNKIKGYEPDGLWAWESAILYSWIEE</sequence>
<dbReference type="SUPFAM" id="SSF53850">
    <property type="entry name" value="Periplasmic binding protein-like II"/>
    <property type="match status" value="1"/>
</dbReference>
<comment type="subcellular location">
    <subcellularLocation>
        <location evidence="1">Cell envelope</location>
    </subcellularLocation>
</comment>
<dbReference type="InterPro" id="IPR039424">
    <property type="entry name" value="SBP_5"/>
</dbReference>
<keyword evidence="3" id="KW-0813">Transport</keyword>
<evidence type="ECO:0000256" key="3">
    <source>
        <dbReference type="ARBA" id="ARBA00022448"/>
    </source>
</evidence>
<organism evidence="7 8">
    <name type="scientific">Merdimmobilis hominis</name>
    <dbReference type="NCBI Taxonomy" id="2897707"/>
    <lineage>
        <taxon>Bacteria</taxon>
        <taxon>Bacillati</taxon>
        <taxon>Bacillota</taxon>
        <taxon>Clostridia</taxon>
        <taxon>Eubacteriales</taxon>
        <taxon>Oscillospiraceae</taxon>
        <taxon>Merdimmobilis</taxon>
    </lineage>
</organism>
<dbReference type="EMBL" id="JACJKY010000019">
    <property type="protein sequence ID" value="MBM6921558.1"/>
    <property type="molecule type" value="Genomic_DNA"/>
</dbReference>
<keyword evidence="4 5" id="KW-0732">Signal</keyword>
<gene>
    <name evidence="7" type="ORF">H6A12_10365</name>
</gene>
<dbReference type="Pfam" id="PF00496">
    <property type="entry name" value="SBP_bac_5"/>
    <property type="match status" value="1"/>
</dbReference>
<dbReference type="PROSITE" id="PS51257">
    <property type="entry name" value="PROKAR_LIPOPROTEIN"/>
    <property type="match status" value="1"/>
</dbReference>
<dbReference type="GO" id="GO:0030313">
    <property type="term" value="C:cell envelope"/>
    <property type="evidence" value="ECO:0007669"/>
    <property type="project" value="UniProtKB-SubCell"/>
</dbReference>
<dbReference type="CDD" id="cd00995">
    <property type="entry name" value="PBP2_NikA_DppA_OppA_like"/>
    <property type="match status" value="1"/>
</dbReference>
<dbReference type="GO" id="GO:0043190">
    <property type="term" value="C:ATP-binding cassette (ABC) transporter complex"/>
    <property type="evidence" value="ECO:0007669"/>
    <property type="project" value="InterPro"/>
</dbReference>
<evidence type="ECO:0000256" key="4">
    <source>
        <dbReference type="ARBA" id="ARBA00022729"/>
    </source>
</evidence>
<protein>
    <submittedName>
        <fullName evidence="7">ABC transporter substrate-binding protein</fullName>
    </submittedName>
</protein>
<feature type="domain" description="Solute-binding protein family 5" evidence="6">
    <location>
        <begin position="88"/>
        <end position="520"/>
    </location>
</feature>
<dbReference type="GO" id="GO:0015833">
    <property type="term" value="P:peptide transport"/>
    <property type="evidence" value="ECO:0007669"/>
    <property type="project" value="TreeGrafter"/>
</dbReference>
<dbReference type="PANTHER" id="PTHR30290">
    <property type="entry name" value="PERIPLASMIC BINDING COMPONENT OF ABC TRANSPORTER"/>
    <property type="match status" value="1"/>
</dbReference>
<proteinExistence type="inferred from homology"/>
<reference evidence="7" key="2">
    <citation type="journal article" date="2021" name="Sci. Rep.">
        <title>The distribution of antibiotic resistance genes in chicken gut microbiota commensals.</title>
        <authorList>
            <person name="Juricova H."/>
            <person name="Matiasovicova J."/>
            <person name="Kubasova T."/>
            <person name="Cejkova D."/>
            <person name="Rychlik I."/>
        </authorList>
    </citation>
    <scope>NUCLEOTIDE SEQUENCE</scope>
    <source>
        <strain evidence="7">An559</strain>
    </source>
</reference>
<dbReference type="Gene3D" id="3.10.105.10">
    <property type="entry name" value="Dipeptide-binding Protein, Domain 3"/>
    <property type="match status" value="1"/>
</dbReference>
<dbReference type="InterPro" id="IPR000914">
    <property type="entry name" value="SBP_5_dom"/>
</dbReference>